<accession>A0A6L9SJC2</accession>
<evidence type="ECO:0000259" key="1">
    <source>
        <dbReference type="Pfam" id="PF13173"/>
    </source>
</evidence>
<keyword evidence="4" id="KW-1185">Reference proteome</keyword>
<feature type="domain" description="AAA" evidence="1">
    <location>
        <begin position="30"/>
        <end position="149"/>
    </location>
</feature>
<dbReference type="InterPro" id="IPR025420">
    <property type="entry name" value="DUF4143"/>
</dbReference>
<evidence type="ECO:0000313" key="4">
    <source>
        <dbReference type="Proteomes" id="UP000475214"/>
    </source>
</evidence>
<dbReference type="SUPFAM" id="SSF46785">
    <property type="entry name" value="Winged helix' DNA-binding domain"/>
    <property type="match status" value="1"/>
</dbReference>
<evidence type="ECO:0000259" key="2">
    <source>
        <dbReference type="Pfam" id="PF13635"/>
    </source>
</evidence>
<feature type="domain" description="DUF4143" evidence="2">
    <location>
        <begin position="211"/>
        <end position="371"/>
    </location>
</feature>
<keyword evidence="3" id="KW-0067">ATP-binding</keyword>
<dbReference type="GO" id="GO:0005524">
    <property type="term" value="F:ATP binding"/>
    <property type="evidence" value="ECO:0007669"/>
    <property type="project" value="UniProtKB-KW"/>
</dbReference>
<reference evidence="3 4" key="1">
    <citation type="submission" date="2020-02" db="EMBL/GenBank/DDBJ databases">
        <authorList>
            <person name="Li X.-J."/>
            <person name="Han X.-M."/>
        </authorList>
    </citation>
    <scope>NUCLEOTIDE SEQUENCE [LARGE SCALE GENOMIC DNA]</scope>
    <source>
        <strain evidence="3 4">CCTCC AB 2017055</strain>
    </source>
</reference>
<proteinExistence type="predicted"/>
<keyword evidence="3" id="KW-0547">Nucleotide-binding</keyword>
<evidence type="ECO:0000313" key="3">
    <source>
        <dbReference type="EMBL" id="NEE04391.1"/>
    </source>
</evidence>
<dbReference type="EMBL" id="JAAGOA010000033">
    <property type="protein sequence ID" value="NEE04391.1"/>
    <property type="molecule type" value="Genomic_DNA"/>
</dbReference>
<dbReference type="Proteomes" id="UP000475214">
    <property type="component" value="Unassembled WGS sequence"/>
</dbReference>
<dbReference type="Pfam" id="PF13635">
    <property type="entry name" value="DUF4143"/>
    <property type="match status" value="1"/>
</dbReference>
<dbReference type="InterPro" id="IPR036390">
    <property type="entry name" value="WH_DNA-bd_sf"/>
</dbReference>
<dbReference type="AlphaFoldDB" id="A0A6L9SJC2"/>
<dbReference type="InterPro" id="IPR041682">
    <property type="entry name" value="AAA_14"/>
</dbReference>
<sequence length="425" mass="46915">MASVNTDDVSLGRLVPRRASAAVEEALSDTRVVVINGARQSGKSTLARQLIMGRPDALERRLDRQIVRQAAIGDPATFIQHDGLLLIDEVQRVPELLLEIKDAVDLDPRPGRYLLTGSARILGLRDLPDALPGRMEVVTLWPFSQGEICGTPDAFVDAVFARGADMSIDSDLAKGDYAELVARGGYPEAVARIDPRRRGRFFSTYVDNLIDRDIRELTDIEYASQARRLLRLLAARTGQLLVMGTLASELGLAQPTIRRYIDLLEQVYLVSRTPAWSSNLTTRAVATPKVLMTDSGLASHLLRQSPDRLMEPDSAFGPLLEAFVTMEITKQLTWSQEPAELFHFRTRDKLEVDIVLENPDGQVVGIEVKAGATVRGDDFRGLRYLSERLGDRLVAGIVMHTGSQTLPFGPKLRAMPISALWTAQP</sequence>
<gene>
    <name evidence="3" type="ORF">G1H10_29900</name>
</gene>
<dbReference type="PANTHER" id="PTHR43566:SF2">
    <property type="entry name" value="DUF4143 DOMAIN-CONTAINING PROTEIN"/>
    <property type="match status" value="1"/>
</dbReference>
<protein>
    <submittedName>
        <fullName evidence="3">ATP-binding protein</fullName>
    </submittedName>
</protein>
<name>A0A6L9SJC2_9ACTN</name>
<dbReference type="InterPro" id="IPR027417">
    <property type="entry name" value="P-loop_NTPase"/>
</dbReference>
<dbReference type="PANTHER" id="PTHR43566">
    <property type="entry name" value="CONSERVED PROTEIN"/>
    <property type="match status" value="1"/>
</dbReference>
<organism evidence="3 4">
    <name type="scientific">Phytoactinopolyspora halotolerans</name>
    <dbReference type="NCBI Taxonomy" id="1981512"/>
    <lineage>
        <taxon>Bacteria</taxon>
        <taxon>Bacillati</taxon>
        <taxon>Actinomycetota</taxon>
        <taxon>Actinomycetes</taxon>
        <taxon>Jiangellales</taxon>
        <taxon>Jiangellaceae</taxon>
        <taxon>Phytoactinopolyspora</taxon>
    </lineage>
</organism>
<dbReference type="SUPFAM" id="SSF52540">
    <property type="entry name" value="P-loop containing nucleoside triphosphate hydrolases"/>
    <property type="match status" value="1"/>
</dbReference>
<dbReference type="Pfam" id="PF13173">
    <property type="entry name" value="AAA_14"/>
    <property type="match status" value="1"/>
</dbReference>
<comment type="caution">
    <text evidence="3">The sequence shown here is derived from an EMBL/GenBank/DDBJ whole genome shotgun (WGS) entry which is preliminary data.</text>
</comment>
<dbReference type="RefSeq" id="WP_163744879.1">
    <property type="nucleotide sequence ID" value="NZ_JAAGOA010000033.1"/>
</dbReference>